<protein>
    <recommendedName>
        <fullName evidence="4">Signal recognition particle-docking protein FtsY</fullName>
    </recommendedName>
</protein>
<name>A0ABP9UBK8_9BACT</name>
<proteinExistence type="predicted"/>
<evidence type="ECO:0000256" key="1">
    <source>
        <dbReference type="SAM" id="MobiDB-lite"/>
    </source>
</evidence>
<dbReference type="RefSeq" id="WP_353290025.1">
    <property type="nucleotide sequence ID" value="NZ_BAABQM010000004.1"/>
</dbReference>
<feature type="region of interest" description="Disordered" evidence="1">
    <location>
        <begin position="13"/>
        <end position="32"/>
    </location>
</feature>
<feature type="compositionally biased region" description="Basic and acidic residues" evidence="1">
    <location>
        <begin position="13"/>
        <end position="25"/>
    </location>
</feature>
<keyword evidence="3" id="KW-1185">Reference proteome</keyword>
<evidence type="ECO:0008006" key="4">
    <source>
        <dbReference type="Google" id="ProtNLM"/>
    </source>
</evidence>
<organism evidence="2 3">
    <name type="scientific">Ureaplasma ceti</name>
    <dbReference type="NCBI Taxonomy" id="3119530"/>
    <lineage>
        <taxon>Bacteria</taxon>
        <taxon>Bacillati</taxon>
        <taxon>Mycoplasmatota</taxon>
        <taxon>Mycoplasmoidales</taxon>
        <taxon>Mycoplasmoidaceae</taxon>
        <taxon>Ureaplasma</taxon>
    </lineage>
</organism>
<evidence type="ECO:0000313" key="2">
    <source>
        <dbReference type="EMBL" id="GAA5414864.1"/>
    </source>
</evidence>
<reference evidence="2" key="1">
    <citation type="submission" date="2024-02" db="EMBL/GenBank/DDBJ databases">
        <title>Draft genome sequence of new strains in genus Ureaplasma.</title>
        <authorList>
            <person name="Nakajima Y."/>
            <person name="Segawa T."/>
        </authorList>
    </citation>
    <scope>NUCLEOTIDE SEQUENCE [LARGE SCALE GENOMIC DNA]</scope>
    <source>
        <strain evidence="2">OM1</strain>
    </source>
</reference>
<evidence type="ECO:0000313" key="3">
    <source>
        <dbReference type="Proteomes" id="UP001449582"/>
    </source>
</evidence>
<dbReference type="Proteomes" id="UP001449582">
    <property type="component" value="Unassembled WGS sequence"/>
</dbReference>
<sequence>MSFFKKLKDVFSNKKNSEHTQEQKNVHLSKNTEGLFKEAEVTGQSEEDITRALDIDDLE</sequence>
<comment type="caution">
    <text evidence="2">The sequence shown here is derived from an EMBL/GenBank/DDBJ whole genome shotgun (WGS) entry which is preliminary data.</text>
</comment>
<accession>A0ABP9UBK8</accession>
<dbReference type="EMBL" id="BAABQM010000004">
    <property type="protein sequence ID" value="GAA5414864.1"/>
    <property type="molecule type" value="Genomic_DNA"/>
</dbReference>
<gene>
    <name evidence="2" type="ORF">UREOM_5750</name>
</gene>